<evidence type="ECO:0000256" key="1">
    <source>
        <dbReference type="ARBA" id="ARBA00010638"/>
    </source>
</evidence>
<comment type="caution">
    <text evidence="7">The sequence shown here is derived from an EMBL/GenBank/DDBJ whole genome shotgun (WGS) entry which is preliminary data.</text>
</comment>
<dbReference type="GO" id="GO:0046872">
    <property type="term" value="F:metal ion binding"/>
    <property type="evidence" value="ECO:0007669"/>
    <property type="project" value="UniProtKB-KW"/>
</dbReference>
<dbReference type="InterPro" id="IPR024185">
    <property type="entry name" value="FTHF_cligase-like_sf"/>
</dbReference>
<evidence type="ECO:0000256" key="2">
    <source>
        <dbReference type="ARBA" id="ARBA00022741"/>
    </source>
</evidence>
<dbReference type="AlphaFoldDB" id="A0A848DD21"/>
<dbReference type="Proteomes" id="UP000586918">
    <property type="component" value="Unassembled WGS sequence"/>
</dbReference>
<dbReference type="PANTHER" id="PTHR23407:SF1">
    <property type="entry name" value="5-FORMYLTETRAHYDROFOLATE CYCLO-LIGASE"/>
    <property type="match status" value="1"/>
</dbReference>
<dbReference type="InterPro" id="IPR002698">
    <property type="entry name" value="FTHF_cligase"/>
</dbReference>
<organism evidence="7 8">
    <name type="scientific">Pseudonocardia bannensis</name>
    <dbReference type="NCBI Taxonomy" id="630973"/>
    <lineage>
        <taxon>Bacteria</taxon>
        <taxon>Bacillati</taxon>
        <taxon>Actinomycetota</taxon>
        <taxon>Actinomycetes</taxon>
        <taxon>Pseudonocardiales</taxon>
        <taxon>Pseudonocardiaceae</taxon>
        <taxon>Pseudonocardia</taxon>
    </lineage>
</organism>
<proteinExistence type="inferred from homology"/>
<feature type="binding site" evidence="4">
    <location>
        <begin position="164"/>
        <end position="172"/>
    </location>
    <ligand>
        <name>ATP</name>
        <dbReference type="ChEBI" id="CHEBI:30616"/>
    </ligand>
</feature>
<dbReference type="GO" id="GO:0035999">
    <property type="term" value="P:tetrahydrofolate interconversion"/>
    <property type="evidence" value="ECO:0007669"/>
    <property type="project" value="TreeGrafter"/>
</dbReference>
<dbReference type="EMBL" id="JAAXKZ010000005">
    <property type="protein sequence ID" value="NMH90518.1"/>
    <property type="molecule type" value="Genomic_DNA"/>
</dbReference>
<dbReference type="SUPFAM" id="SSF100950">
    <property type="entry name" value="NagB/RpiA/CoA transferase-like"/>
    <property type="match status" value="1"/>
</dbReference>
<comment type="cofactor">
    <cofactor evidence="5">
        <name>Mg(2+)</name>
        <dbReference type="ChEBI" id="CHEBI:18420"/>
    </cofactor>
</comment>
<feature type="binding site" evidence="4">
    <location>
        <position position="80"/>
    </location>
    <ligand>
        <name>substrate</name>
    </ligand>
</feature>
<dbReference type="NCBIfam" id="TIGR02727">
    <property type="entry name" value="MTHFS_bact"/>
    <property type="match status" value="1"/>
</dbReference>
<keyword evidence="5" id="KW-0479">Metal-binding</keyword>
<keyword evidence="5" id="KW-0460">Magnesium</keyword>
<gene>
    <name evidence="7" type="ORF">HF519_02745</name>
</gene>
<protein>
    <recommendedName>
        <fullName evidence="5">5-formyltetrahydrofolate cyclo-ligase</fullName>
        <ecNumber evidence="5">6.3.3.2</ecNumber>
    </recommendedName>
</protein>
<evidence type="ECO:0000256" key="4">
    <source>
        <dbReference type="PIRSR" id="PIRSR006806-1"/>
    </source>
</evidence>
<dbReference type="GO" id="GO:0005524">
    <property type="term" value="F:ATP binding"/>
    <property type="evidence" value="ECO:0007669"/>
    <property type="project" value="UniProtKB-KW"/>
</dbReference>
<keyword evidence="8" id="KW-1185">Reference proteome</keyword>
<dbReference type="Gene3D" id="3.40.50.10420">
    <property type="entry name" value="NagB/RpiA/CoA transferase-like"/>
    <property type="match status" value="1"/>
</dbReference>
<sequence length="224" mass="22835">MTARTEPPGSAGGGHPATPGDGDEGGRAAGVAEGKDVWRRRVLAARRALAPEERAARAAALAEGAVALAAGCTGPVCAYLPVGREPGSVAGLDALRAAGHEVLLPVVPDRAGPLDWARYDGPDWLADGPLGLREPTGPRLGVTTITRAGLVLVPALAADRRGVRLGRGGGYYDRTLPLAGPGTQLVVLLNDDELVAELPAEPHDVRVTAALLPRAGVVMLGDTI</sequence>
<keyword evidence="3 4" id="KW-0067">ATP-binding</keyword>
<feature type="region of interest" description="Disordered" evidence="6">
    <location>
        <begin position="1"/>
        <end position="32"/>
    </location>
</feature>
<dbReference type="Pfam" id="PF01812">
    <property type="entry name" value="5-FTHF_cyc-lig"/>
    <property type="match status" value="1"/>
</dbReference>
<accession>A0A848DD21</accession>
<evidence type="ECO:0000256" key="6">
    <source>
        <dbReference type="SAM" id="MobiDB-lite"/>
    </source>
</evidence>
<feature type="binding site" evidence="4">
    <location>
        <position position="85"/>
    </location>
    <ligand>
        <name>substrate</name>
    </ligand>
</feature>
<dbReference type="RefSeq" id="WP_169410011.1">
    <property type="nucleotide sequence ID" value="NZ_JAAXKZ010000005.1"/>
</dbReference>
<keyword evidence="7" id="KW-0436">Ligase</keyword>
<feature type="binding site" evidence="4">
    <location>
        <begin position="35"/>
        <end position="39"/>
    </location>
    <ligand>
        <name>ATP</name>
        <dbReference type="ChEBI" id="CHEBI:30616"/>
    </ligand>
</feature>
<dbReference type="PIRSF" id="PIRSF006806">
    <property type="entry name" value="FTHF_cligase"/>
    <property type="match status" value="1"/>
</dbReference>
<dbReference type="GO" id="GO:0009396">
    <property type="term" value="P:folic acid-containing compound biosynthetic process"/>
    <property type="evidence" value="ECO:0007669"/>
    <property type="project" value="TreeGrafter"/>
</dbReference>
<keyword evidence="2 4" id="KW-0547">Nucleotide-binding</keyword>
<name>A0A848DD21_9PSEU</name>
<evidence type="ECO:0000313" key="8">
    <source>
        <dbReference type="Proteomes" id="UP000586918"/>
    </source>
</evidence>
<evidence type="ECO:0000256" key="5">
    <source>
        <dbReference type="RuleBase" id="RU361279"/>
    </source>
</evidence>
<dbReference type="GO" id="GO:0030272">
    <property type="term" value="F:5-formyltetrahydrofolate cyclo-ligase activity"/>
    <property type="evidence" value="ECO:0007669"/>
    <property type="project" value="UniProtKB-EC"/>
</dbReference>
<dbReference type="PANTHER" id="PTHR23407">
    <property type="entry name" value="ATPASE INHIBITOR/5-FORMYLTETRAHYDROFOLATE CYCLO-LIGASE"/>
    <property type="match status" value="1"/>
</dbReference>
<evidence type="ECO:0000256" key="3">
    <source>
        <dbReference type="ARBA" id="ARBA00022840"/>
    </source>
</evidence>
<evidence type="ECO:0000313" key="7">
    <source>
        <dbReference type="EMBL" id="NMH90518.1"/>
    </source>
</evidence>
<comment type="catalytic activity">
    <reaction evidence="5">
        <text>(6S)-5-formyl-5,6,7,8-tetrahydrofolate + ATP = (6R)-5,10-methenyltetrahydrofolate + ADP + phosphate</text>
        <dbReference type="Rhea" id="RHEA:10488"/>
        <dbReference type="ChEBI" id="CHEBI:30616"/>
        <dbReference type="ChEBI" id="CHEBI:43474"/>
        <dbReference type="ChEBI" id="CHEBI:57455"/>
        <dbReference type="ChEBI" id="CHEBI:57457"/>
        <dbReference type="ChEBI" id="CHEBI:456216"/>
        <dbReference type="EC" id="6.3.3.2"/>
    </reaction>
</comment>
<dbReference type="InterPro" id="IPR037171">
    <property type="entry name" value="NagB/RpiA_transferase-like"/>
</dbReference>
<dbReference type="EC" id="6.3.3.2" evidence="5"/>
<reference evidence="7 8" key="1">
    <citation type="submission" date="2020-04" db="EMBL/GenBank/DDBJ databases">
        <authorList>
            <person name="Klaysubun C."/>
            <person name="Duangmal K."/>
            <person name="Lipun K."/>
        </authorList>
    </citation>
    <scope>NUCLEOTIDE SEQUENCE [LARGE SCALE GENOMIC DNA]</scope>
    <source>
        <strain evidence="7 8">DSM 45300</strain>
    </source>
</reference>
<comment type="similarity">
    <text evidence="1 5">Belongs to the 5-formyltetrahydrofolate cyclo-ligase family.</text>
</comment>